<dbReference type="GO" id="GO:0051920">
    <property type="term" value="F:peroxiredoxin activity"/>
    <property type="evidence" value="ECO:0007669"/>
    <property type="project" value="InterPro"/>
</dbReference>
<reference evidence="3 4" key="1">
    <citation type="submission" date="2019-06" db="EMBL/GenBank/DDBJ databases">
        <title>Genome organization and adaptive potential of archetypical organophosphate degarding Sphingobium fuliginis ATCC 27551.</title>
        <authorList>
            <person name="Sarwar A."/>
            <person name="Parthasarathy S."/>
            <person name="Singh C."/>
            <person name="Siddavattam D."/>
        </authorList>
    </citation>
    <scope>NUCLEOTIDE SEQUENCE [LARGE SCALE GENOMIC DNA]</scope>
    <source>
        <strain evidence="3 4">ATCC 27551</strain>
    </source>
</reference>
<proteinExistence type="predicted"/>
<dbReference type="PANTHER" id="PTHR34846">
    <property type="entry name" value="4-CARBOXYMUCONOLACTONE DECARBOXYLASE FAMILY PROTEIN (AFU_ORTHOLOGUE AFUA_6G11590)"/>
    <property type="match status" value="1"/>
</dbReference>
<dbReference type="InterPro" id="IPR003779">
    <property type="entry name" value="CMD-like"/>
</dbReference>
<dbReference type="SUPFAM" id="SSF69118">
    <property type="entry name" value="AhpD-like"/>
    <property type="match status" value="1"/>
</dbReference>
<dbReference type="InterPro" id="IPR029032">
    <property type="entry name" value="AhpD-like"/>
</dbReference>
<name>A0A5B8CCN0_SPHSA</name>
<dbReference type="EMBL" id="CP041016">
    <property type="protein sequence ID" value="QDC37264.1"/>
    <property type="molecule type" value="Genomic_DNA"/>
</dbReference>
<sequence length="254" mass="27650">MSRAMKRVRLLPSVVIAICLYAALGAAAMGTPVLAGQIDAASGHSIHAPADSRVQPGAGAAPANSAHQQECAREQSVVDRRQALCEADLDSAQNQAVLGKLAIAKGGELNIHRVLGLSPTFFDGFVALATAIRRVDDLDQRDIELAILLTAFRRQGQYQMAQHRLLARRAGLSQTEIDSVHSWRASRRFDMRQRALLELVEQSLRPSGVTAAGYRRARRFFSDRQVMELVTISGFSAMSAQITNTFSVPTDVKE</sequence>
<feature type="domain" description="Carboxymuconolactone decarboxylase-like" evidence="2">
    <location>
        <begin position="119"/>
        <end position="201"/>
    </location>
</feature>
<accession>A0A5B8CCN0</accession>
<dbReference type="Proteomes" id="UP000311469">
    <property type="component" value="Chromosome cSF1"/>
</dbReference>
<evidence type="ECO:0000313" key="3">
    <source>
        <dbReference type="EMBL" id="QDC37264.1"/>
    </source>
</evidence>
<dbReference type="RefSeq" id="WP_140042063.1">
    <property type="nucleotide sequence ID" value="NZ_CP041016.1"/>
</dbReference>
<dbReference type="KEGG" id="sufl:FIL70_08560"/>
<dbReference type="AlphaFoldDB" id="A0A5B8CCN0"/>
<gene>
    <name evidence="3" type="ORF">FIL70_08560</name>
</gene>
<evidence type="ECO:0000256" key="1">
    <source>
        <dbReference type="SAM" id="MobiDB-lite"/>
    </source>
</evidence>
<dbReference type="PANTHER" id="PTHR34846:SF5">
    <property type="entry name" value="CARBOXYMUCONOLACTONE DECARBOXYLASE-LIKE DOMAIN-CONTAINING PROTEIN"/>
    <property type="match status" value="1"/>
</dbReference>
<feature type="region of interest" description="Disordered" evidence="1">
    <location>
        <begin position="47"/>
        <end position="66"/>
    </location>
</feature>
<organism evidence="3 4">
    <name type="scientific">Sphingobium fuliginis ATCC 27551</name>
    <dbReference type="NCBI Taxonomy" id="1208342"/>
    <lineage>
        <taxon>Bacteria</taxon>
        <taxon>Pseudomonadati</taxon>
        <taxon>Pseudomonadota</taxon>
        <taxon>Alphaproteobacteria</taxon>
        <taxon>Sphingomonadales</taxon>
        <taxon>Sphingomonadaceae</taxon>
        <taxon>Sphingobium</taxon>
    </lineage>
</organism>
<dbReference type="Pfam" id="PF02627">
    <property type="entry name" value="CMD"/>
    <property type="match status" value="1"/>
</dbReference>
<evidence type="ECO:0000313" key="4">
    <source>
        <dbReference type="Proteomes" id="UP000311469"/>
    </source>
</evidence>
<dbReference type="Gene3D" id="1.20.1290.10">
    <property type="entry name" value="AhpD-like"/>
    <property type="match status" value="1"/>
</dbReference>
<evidence type="ECO:0000259" key="2">
    <source>
        <dbReference type="Pfam" id="PF02627"/>
    </source>
</evidence>
<protein>
    <submittedName>
        <fullName evidence="3">Carboxymuconolactone decarboxylase family protein</fullName>
    </submittedName>
</protein>